<dbReference type="Gene3D" id="1.25.10.10">
    <property type="entry name" value="Leucine-rich Repeat Variant"/>
    <property type="match status" value="1"/>
</dbReference>
<gene>
    <name evidence="14" type="ORF">VP01_209g5</name>
</gene>
<evidence type="ECO:0000259" key="11">
    <source>
        <dbReference type="Pfam" id="PF11919"/>
    </source>
</evidence>
<comment type="caution">
    <text evidence="14">The sequence shown here is derived from an EMBL/GenBank/DDBJ whole genome shotgun (WGS) entry which is preliminary data.</text>
</comment>
<feature type="repeat" description="HEAT" evidence="9">
    <location>
        <begin position="1893"/>
        <end position="1931"/>
    </location>
</feature>
<comment type="similarity">
    <text evidence="3">Belongs to the BLM10 family.</text>
</comment>
<protein>
    <recommendedName>
        <fullName evidence="16">Proteasome activator subunit 4</fullName>
    </recommendedName>
</protein>
<dbReference type="GO" id="GO:0006281">
    <property type="term" value="P:DNA repair"/>
    <property type="evidence" value="ECO:0007669"/>
    <property type="project" value="UniProtKB-KW"/>
</dbReference>
<dbReference type="InterPro" id="IPR035309">
    <property type="entry name" value="PSME4"/>
</dbReference>
<evidence type="ECO:0008006" key="16">
    <source>
        <dbReference type="Google" id="ProtNLM"/>
    </source>
</evidence>
<feature type="domain" description="Proteasome activator complex subunit 4-like HEAT repeat-like" evidence="13">
    <location>
        <begin position="1498"/>
        <end position="1665"/>
    </location>
</feature>
<evidence type="ECO:0000256" key="3">
    <source>
        <dbReference type="ARBA" id="ARBA00005739"/>
    </source>
</evidence>
<dbReference type="SUPFAM" id="SSF48371">
    <property type="entry name" value="ARM repeat"/>
    <property type="match status" value="2"/>
</dbReference>
<dbReference type="InterPro" id="IPR021133">
    <property type="entry name" value="HEAT_type_2"/>
</dbReference>
<evidence type="ECO:0000259" key="12">
    <source>
        <dbReference type="Pfam" id="PF16507"/>
    </source>
</evidence>
<dbReference type="PROSITE" id="PS50077">
    <property type="entry name" value="HEAT_REPEAT"/>
    <property type="match status" value="1"/>
</dbReference>
<evidence type="ECO:0000256" key="7">
    <source>
        <dbReference type="ARBA" id="ARBA00023204"/>
    </source>
</evidence>
<dbReference type="InterPro" id="IPR011989">
    <property type="entry name" value="ARM-like"/>
</dbReference>
<evidence type="ECO:0000259" key="13">
    <source>
        <dbReference type="Pfam" id="PF23096"/>
    </source>
</evidence>
<dbReference type="GO" id="GO:0016607">
    <property type="term" value="C:nuclear speck"/>
    <property type="evidence" value="ECO:0007669"/>
    <property type="project" value="UniProtKB-SubCell"/>
</dbReference>
<evidence type="ECO:0000256" key="5">
    <source>
        <dbReference type="ARBA" id="ARBA00022737"/>
    </source>
</evidence>
<dbReference type="InterPro" id="IPR032430">
    <property type="entry name" value="Blm10_mid"/>
</dbReference>
<organism evidence="14 15">
    <name type="scientific">Puccinia sorghi</name>
    <dbReference type="NCBI Taxonomy" id="27349"/>
    <lineage>
        <taxon>Eukaryota</taxon>
        <taxon>Fungi</taxon>
        <taxon>Dikarya</taxon>
        <taxon>Basidiomycota</taxon>
        <taxon>Pucciniomycotina</taxon>
        <taxon>Pucciniomycetes</taxon>
        <taxon>Pucciniales</taxon>
        <taxon>Pucciniaceae</taxon>
        <taxon>Puccinia</taxon>
    </lineage>
</organism>
<dbReference type="Pfam" id="PF23096">
    <property type="entry name" value="HEAT_PSME4"/>
    <property type="match status" value="1"/>
</dbReference>
<evidence type="ECO:0000313" key="15">
    <source>
        <dbReference type="Proteomes" id="UP000037035"/>
    </source>
</evidence>
<dbReference type="EMBL" id="LAVV01006948">
    <property type="protein sequence ID" value="KNZ57685.1"/>
    <property type="molecule type" value="Genomic_DNA"/>
</dbReference>
<comment type="subcellular location">
    <subcellularLocation>
        <location evidence="2">Cytoplasm</location>
    </subcellularLocation>
    <subcellularLocation>
        <location evidence="1">Nucleus speckle</location>
    </subcellularLocation>
</comment>
<keyword evidence="4" id="KW-0963">Cytoplasm</keyword>
<evidence type="ECO:0000256" key="4">
    <source>
        <dbReference type="ARBA" id="ARBA00022490"/>
    </source>
</evidence>
<dbReference type="Proteomes" id="UP000037035">
    <property type="component" value="Unassembled WGS sequence"/>
</dbReference>
<proteinExistence type="inferred from homology"/>
<keyword evidence="8" id="KW-0539">Nucleus</keyword>
<dbReference type="PANTHER" id="PTHR32170:SF3">
    <property type="entry name" value="PROTEASOME ACTIVATOR COMPLEX SUBUNIT 4"/>
    <property type="match status" value="1"/>
</dbReference>
<evidence type="ECO:0000256" key="1">
    <source>
        <dbReference type="ARBA" id="ARBA00004324"/>
    </source>
</evidence>
<dbReference type="InterPro" id="IPR021843">
    <property type="entry name" value="PSME4_C"/>
</dbReference>
<keyword evidence="5" id="KW-0677">Repeat</keyword>
<reference evidence="14 15" key="1">
    <citation type="submission" date="2015-08" db="EMBL/GenBank/DDBJ databases">
        <title>Next Generation Sequencing and Analysis of the Genome of Puccinia sorghi L Schw, the Causal Agent of Maize Common Rust.</title>
        <authorList>
            <person name="Rochi L."/>
            <person name="Burguener G."/>
            <person name="Darino M."/>
            <person name="Turjanski A."/>
            <person name="Kreff E."/>
            <person name="Dieguez M.J."/>
            <person name="Sacco F."/>
        </authorList>
    </citation>
    <scope>NUCLEOTIDE SEQUENCE [LARGE SCALE GENOMIC DNA]</scope>
    <source>
        <strain evidence="14 15">RO10H11247</strain>
    </source>
</reference>
<evidence type="ECO:0000256" key="6">
    <source>
        <dbReference type="ARBA" id="ARBA00022763"/>
    </source>
</evidence>
<keyword evidence="15" id="KW-1185">Reference proteome</keyword>
<evidence type="ECO:0000256" key="10">
    <source>
        <dbReference type="SAM" id="MobiDB-lite"/>
    </source>
</evidence>
<dbReference type="Pfam" id="PF02985">
    <property type="entry name" value="HEAT"/>
    <property type="match status" value="1"/>
</dbReference>
<dbReference type="GO" id="GO:0070628">
    <property type="term" value="F:proteasome binding"/>
    <property type="evidence" value="ECO:0007669"/>
    <property type="project" value="InterPro"/>
</dbReference>
<sequence>MSLRDFINNLQAERLARRRASWGRKVGSTSRGLKPKGQAYVMCADGEKHRQENSKLTLPPHLQSHSGTTRNDKTYPNLMPYPIESLEEMDNHLERIIRHLLEAAQAKDFEFAFNYWQQVLEKWLEFQYPIKRRLRARLAALYYNLIVSPGMDPDCVQRMTKLLIILIKSDKYLDVRDLQLDWKPLYDVIKPELSPKQRATGLTTNYYAYFNLAEVANSYFPPHSTIEILETILPQLYGVNINVVLSTQSLLCHFLPISHPLPWLDSIFRLWNTFQSHSWDSQWLDLLARLSHKHLDSNASDPRLEHVLKNLKPGDNFDAQALEALSTFEGQKNWAGIHRDVGIYTEFQWSFIMTQCIRYFSVPVGSNTVQAAATYSAKLTDTKVTSRVHKMLKPSDTLKSFAIIIVTSMTEDPNTGDCRALTSLSKLLTATETFFHPSNHGRWSAKLAKFLNLLAKQFARRWSSESKAEQTTPTHWKLTARIKNRFVSMLSNVLLMSMFSKDSTTATWTQHALKIAAHLEPSVMVPPIVERSVLALEGLLETHRTTACIAALTSVMGSMLNVQSFRNVTGILPTILDLLLPGIDPNDPSKTMHTAMLVLQTVSKIKINDITITSGAQVIPDPVQEHLEIADSTQFNPSQLDSGLIVLESETFLSDWALTYFQRVMGFFENLPEPQGKQEKTGGKLEESTINFLCASFDELCKAVSPELGSKMVEYFKSYVSDNVRSNMVKAVELVSGSLSRGIDGGATFKSIYPLCDARIRAELEAGAASAPTMSTNSPSGSDLRLHWFFSIIIGISTNAGLALLEYKDSVLSLLNLILKDCKTERSYLYTSTLLYTILRALIDYYPEDSRFLNPSEWDSPDSKNHQALWGKTYKAQDVKVEFGGMSHRQRKSTWQSSFSKRWSSRMCRSSINYLKNQASITMKNVILSSYVQWLSLWSPGFLHLLLWASRMILVIHVVNGGQYSSSIIWRFGEPLPGAIDDLPMVRTGIPLASPDDRWARVVNFKKTVSELAHQAATKLSLFEDNIKCVQSIVALISSLLLDYACETAVHDYHNDNYKFVQDMCRISKFQQEYPRVYWSVLMAPSDLTWWTFRRAQWAHFTRLQSLKLLFTQRSSVDDKLIIDLTEFSVSSWLSIRRSAQKVLDAVCNLYDGSRNLVSPILFESLKPGSDPGRMKGAMYVLASKTFLKFCMADERLCSTFYLSMLRCQHSDKVCQIKLSIILVGTKFFFFCAVFCPVPSFQVSLKYIGELFHHRGLTILYLLTLLYSLLSQSIIRQQELSTWKNTIRIGGTNEMISSLNSELTGCSMDPEICKILDSRRSNRVQNRNALSQKLVDDLLDIAKATSTHWKYSLHANRLLSSMVRRDEPINATVAAHFVNELMNSELPSKRTYSISAITKMLHFVKLRTFIESDEDLLTRKSCNPLRIIVDFPSPQDHEQFQKFLTGLQRPLNDHPDYLLDRLQTGWLICGSEKVHKPPDEMVGTTWEGSSAPTLDALKEIMHQGTFWEKIAAHMSQEHTRTYLLFNQLISYPCSSSETIFQIFGIELWSSLLPTLEELLADPEDRHKQRAAAEIISGMYLGFILLGRALIPHPGFCLFWPLKQQQVVWSWFGNCLRKIYDSITPAMLSSWVMCVETILWRRDPRRNQPLVDFILNLETDSNTSAFLTSKAHHFIGSLLRALPWPFIRPLLPKYTNLYWKSINHDYREVRACVSLNLRTLNEAETQPCFRDLSCFLAACQAGTDEPLLADDTLLNGVLPDLFKDLKKFRKLRLPAQHGDQEYDKCSMTVLAWLWSCLSDVQAAAAYPFIPRIIPELFYMHELIDNQELSKLSYATLMSLATLAWPRMLVDRFLATLLDLSQDKVWKVRLNVLTVLRVFFFHQLYNLSRPQVEKVMESLCKLLEDSNMEVREAAATTLSGIVHCSERESILHLKEKFAATLASNPVPKQRFLEDGTERPGYQATLIKIHSAVLGSSALVNAFPYDVPPWVPQILIHNLCSHLSSPPMISTTARKTLTVYKKTHQDTWLEGQKMFSEEELTILNDCLVGSSYYA</sequence>
<dbReference type="OrthoDB" id="17907at2759"/>
<keyword evidence="7" id="KW-0234">DNA repair</keyword>
<dbReference type="InterPro" id="IPR000357">
    <property type="entry name" value="HEAT"/>
</dbReference>
<evidence type="ECO:0000256" key="2">
    <source>
        <dbReference type="ARBA" id="ARBA00004496"/>
    </source>
</evidence>
<evidence type="ECO:0000256" key="8">
    <source>
        <dbReference type="ARBA" id="ARBA00023242"/>
    </source>
</evidence>
<evidence type="ECO:0000313" key="14">
    <source>
        <dbReference type="EMBL" id="KNZ57685.1"/>
    </source>
</evidence>
<keyword evidence="6" id="KW-0227">DNA damage</keyword>
<dbReference type="GO" id="GO:0016504">
    <property type="term" value="F:peptidase activator activity"/>
    <property type="evidence" value="ECO:0007669"/>
    <property type="project" value="InterPro"/>
</dbReference>
<dbReference type="VEuPathDB" id="FungiDB:VP01_209g5"/>
<feature type="domain" description="Proteasome activator Blm10 middle HEAT repeats region" evidence="12">
    <location>
        <begin position="424"/>
        <end position="882"/>
    </location>
</feature>
<name>A0A0L6VC23_9BASI</name>
<dbReference type="Pfam" id="PF16507">
    <property type="entry name" value="HEAT_PSME4_mid"/>
    <property type="match status" value="1"/>
</dbReference>
<feature type="domain" description="Proteasome activator complex subunit 4 C-terminal" evidence="11">
    <location>
        <begin position="1964"/>
        <end position="2051"/>
    </location>
</feature>
<dbReference type="InterPro" id="IPR055455">
    <property type="entry name" value="HEAT_PSME4"/>
</dbReference>
<dbReference type="GO" id="GO:0005829">
    <property type="term" value="C:cytosol"/>
    <property type="evidence" value="ECO:0007669"/>
    <property type="project" value="TreeGrafter"/>
</dbReference>
<feature type="region of interest" description="Disordered" evidence="10">
    <location>
        <begin position="51"/>
        <end position="74"/>
    </location>
</feature>
<dbReference type="STRING" id="27349.A0A0L6VC23"/>
<dbReference type="Pfam" id="PF11919">
    <property type="entry name" value="PSME4_C"/>
    <property type="match status" value="1"/>
</dbReference>
<dbReference type="InterPro" id="IPR016024">
    <property type="entry name" value="ARM-type_fold"/>
</dbReference>
<evidence type="ECO:0000256" key="9">
    <source>
        <dbReference type="PROSITE-ProRule" id="PRU00103"/>
    </source>
</evidence>
<dbReference type="PANTHER" id="PTHR32170">
    <property type="entry name" value="PROTEASOME ACTIVATOR COMPLEX SUBUNIT 4"/>
    <property type="match status" value="1"/>
</dbReference>
<accession>A0A0L6VC23</accession>
<dbReference type="GO" id="GO:0010499">
    <property type="term" value="P:proteasomal ubiquitin-independent protein catabolic process"/>
    <property type="evidence" value="ECO:0007669"/>
    <property type="project" value="TreeGrafter"/>
</dbReference>